<sequence length="142" mass="14939">MSIVAAGLIFLCTPTLVADGDGPVWCAEGPRIRIAGIAARELDGTCRRGHPCPRAGPIAARNALVELLGGSRGEVRIANAGISHIRVRAAPMRCLSTGPAGGARTGAFCTLADGRNLSCAMLATGTVARWERYWRSDQRCRP</sequence>
<evidence type="ECO:0000313" key="1">
    <source>
        <dbReference type="EMBL" id="PTD18740.1"/>
    </source>
</evidence>
<protein>
    <recommendedName>
        <fullName evidence="3">Nuclease</fullName>
    </recommendedName>
</protein>
<proteinExistence type="predicted"/>
<gene>
    <name evidence="1" type="ORF">CV103_14545</name>
</gene>
<organism evidence="1 2">
    <name type="scientific">Edaphosphingomonas fennica</name>
    <dbReference type="NCBI Taxonomy" id="114404"/>
    <lineage>
        <taxon>Bacteria</taxon>
        <taxon>Pseudomonadati</taxon>
        <taxon>Pseudomonadota</taxon>
        <taxon>Alphaproteobacteria</taxon>
        <taxon>Sphingomonadales</taxon>
        <taxon>Rhizorhabdaceae</taxon>
        <taxon>Edaphosphingomonas</taxon>
    </lineage>
</organism>
<dbReference type="AlphaFoldDB" id="A0A2T4HSK7"/>
<reference evidence="1 2" key="1">
    <citation type="submission" date="2017-11" db="EMBL/GenBank/DDBJ databases">
        <title>Sphingomonas oleivorans sp. nov., isolated from oil-contaminated soil.</title>
        <authorList>
            <person name="Wang L."/>
            <person name="Chen L."/>
        </authorList>
    </citation>
    <scope>NUCLEOTIDE SEQUENCE [LARGE SCALE GENOMIC DNA]</scope>
    <source>
        <strain evidence="1 2">K101</strain>
    </source>
</reference>
<dbReference type="EMBL" id="PHHF01000061">
    <property type="protein sequence ID" value="PTD18740.1"/>
    <property type="molecule type" value="Genomic_DNA"/>
</dbReference>
<dbReference type="RefSeq" id="WP_020818599.1">
    <property type="nucleotide sequence ID" value="NZ_PHHF01000061.1"/>
</dbReference>
<keyword evidence="2" id="KW-1185">Reference proteome</keyword>
<evidence type="ECO:0008006" key="3">
    <source>
        <dbReference type="Google" id="ProtNLM"/>
    </source>
</evidence>
<evidence type="ECO:0000313" key="2">
    <source>
        <dbReference type="Proteomes" id="UP000241206"/>
    </source>
</evidence>
<comment type="caution">
    <text evidence="1">The sequence shown here is derived from an EMBL/GenBank/DDBJ whole genome shotgun (WGS) entry which is preliminary data.</text>
</comment>
<name>A0A2T4HSK7_9SPHN</name>
<dbReference type="SUPFAM" id="SSF50199">
    <property type="entry name" value="Staphylococcal nuclease"/>
    <property type="match status" value="1"/>
</dbReference>
<dbReference type="InterPro" id="IPR035437">
    <property type="entry name" value="SNase_OB-fold_sf"/>
</dbReference>
<dbReference type="Proteomes" id="UP000241206">
    <property type="component" value="Unassembled WGS sequence"/>
</dbReference>
<accession>A0A2T4HSK7</accession>